<dbReference type="SUPFAM" id="SSF51445">
    <property type="entry name" value="(Trans)glycosidases"/>
    <property type="match status" value="1"/>
</dbReference>
<dbReference type="EMBL" id="BBZA01000045">
    <property type="protein sequence ID" value="GAP62312.1"/>
    <property type="molecule type" value="Genomic_DNA"/>
</dbReference>
<evidence type="ECO:0000256" key="1">
    <source>
        <dbReference type="ARBA" id="ARBA00005336"/>
    </source>
</evidence>
<evidence type="ECO:0000313" key="6">
    <source>
        <dbReference type="Proteomes" id="UP000037784"/>
    </source>
</evidence>
<dbReference type="Proteomes" id="UP000037784">
    <property type="component" value="Unassembled WGS sequence"/>
</dbReference>
<dbReference type="Gene3D" id="2.60.40.10">
    <property type="entry name" value="Immunoglobulins"/>
    <property type="match status" value="1"/>
</dbReference>
<dbReference type="GO" id="GO:0009251">
    <property type="term" value="P:glucan catabolic process"/>
    <property type="evidence" value="ECO:0007669"/>
    <property type="project" value="TreeGrafter"/>
</dbReference>
<dbReference type="InterPro" id="IPR036962">
    <property type="entry name" value="Glyco_hydro_3_N_sf"/>
</dbReference>
<feature type="domain" description="Fibronectin type III-like" evidence="4">
    <location>
        <begin position="669"/>
        <end position="738"/>
    </location>
</feature>
<proteinExistence type="inferred from homology"/>
<dbReference type="PROSITE" id="PS00775">
    <property type="entry name" value="GLYCOSYL_HYDROL_F3"/>
    <property type="match status" value="1"/>
</dbReference>
<dbReference type="InterPro" id="IPR051915">
    <property type="entry name" value="Cellulose_Degrad_GH3"/>
</dbReference>
<evidence type="ECO:0000256" key="3">
    <source>
        <dbReference type="RuleBase" id="RU361161"/>
    </source>
</evidence>
<dbReference type="PRINTS" id="PR00133">
    <property type="entry name" value="GLHYDRLASE3"/>
</dbReference>
<evidence type="ECO:0000259" key="4">
    <source>
        <dbReference type="SMART" id="SM01217"/>
    </source>
</evidence>
<dbReference type="SMART" id="SM01217">
    <property type="entry name" value="Fn3_like"/>
    <property type="match status" value="1"/>
</dbReference>
<dbReference type="Pfam" id="PF00933">
    <property type="entry name" value="Glyco_hydro_3"/>
    <property type="match status" value="1"/>
</dbReference>
<dbReference type="PANTHER" id="PTHR30620:SF123">
    <property type="entry name" value="BETA-XYLOSIDASE"/>
    <property type="match status" value="1"/>
</dbReference>
<comment type="caution">
    <text evidence="5">The sequence shown here is derived from an EMBL/GenBank/DDBJ whole genome shotgun (WGS) entry which is preliminary data.</text>
</comment>
<reference evidence="6" key="1">
    <citation type="submission" date="2015-08" db="EMBL/GenBank/DDBJ databases">
        <title>Draft Genome Sequence of a Heterotrophic Facultative Anaerobic Bacterium Ardenticatena maritima Strain 110S.</title>
        <authorList>
            <person name="Kawaichi S."/>
            <person name="Yoshida T."/>
            <person name="Sako Y."/>
            <person name="Nakamura R."/>
        </authorList>
    </citation>
    <scope>NUCLEOTIDE SEQUENCE [LARGE SCALE GENOMIC DNA]</scope>
    <source>
        <strain evidence="6">110S</strain>
    </source>
</reference>
<dbReference type="InterPro" id="IPR026891">
    <property type="entry name" value="Fn3-like"/>
</dbReference>
<comment type="similarity">
    <text evidence="1 3">Belongs to the glycosyl hydrolase 3 family.</text>
</comment>
<dbReference type="SUPFAM" id="SSF52279">
    <property type="entry name" value="Beta-D-glucan exohydrolase, C-terminal domain"/>
    <property type="match status" value="1"/>
</dbReference>
<sequence>MVISELLNRMTLDEKIAQLGAVWAHEVQDGRAFSHAKARTLIPHGIGQITRIGGDTTLEPPAAARFANAIQRYLVEETRLGIPAIVHEETCAGLMSLGSTAFPQMLGVAATWMPDLAEAMTRVIREQARAVGAHQALAPVLDLALDPRWGRCEETFGEDPLLASHFGMAYVRGLQGNDLRTGILATGKHFIGHSLSEGGLNCNPVHMGWNDIWNVLMMPFQAVVQETNIAAIMNAYPEIDGEVVAASRRLLTQVLREQLGFNGIVVSDYEAITMLNSFHFVAANEIEAALLALQAGIDMELPTRRCYGDALKTALEQGRLSMETLDTAVERVLRMKEALGLFDNPYVDEGAVHLHFETPAQRQLARTIAAKSLTLLKNDANLLPLSEHVRTLAVIGPNADAPRAHLGDYSYAAVIELLRFAPMPGLGFGADDFDAEHVRRHAVAVPSVLESIRAVVPHADVLYTPGCRLTTPIEHGIEEAVRLAQQAEVAVVVLGDRSGLTPDATSGETRDSSTLRLPAVQEELLRAVAATGTPVVLVLLSGRVPALSAIEPLAQAILEAWIPGEEGGPAIADALFGRVVPGGKLPVSFPRSVGQLPVYYYRKPSGGRSHWYGDYLTEPTTPLYPFGHGLSYTTFEYDQFAVWPKQATLDETVHVQIRVRNSGDVAADEVVQLYSRDRFASSPRPVKELKAFARLTLAPGEARTLRFHLPVAMFAFYDVALDLVVEPGTIEIMVGASSADIRARGVFEIVGERTRLARRSFAWRVETVAE</sequence>
<dbReference type="InterPro" id="IPR001764">
    <property type="entry name" value="Glyco_hydro_3_N"/>
</dbReference>
<protein>
    <submittedName>
        <fullName evidence="5">Beta-glucosidase</fullName>
        <ecNumber evidence="5">3.2.1.21</ecNumber>
    </submittedName>
</protein>
<dbReference type="InterPro" id="IPR002772">
    <property type="entry name" value="Glyco_hydro_3_C"/>
</dbReference>
<evidence type="ECO:0000256" key="2">
    <source>
        <dbReference type="ARBA" id="ARBA00022801"/>
    </source>
</evidence>
<dbReference type="InterPro" id="IPR013783">
    <property type="entry name" value="Ig-like_fold"/>
</dbReference>
<dbReference type="InterPro" id="IPR017853">
    <property type="entry name" value="GH"/>
</dbReference>
<gene>
    <name evidence="5" type="primary">bglX</name>
    <name evidence="5" type="ORF">ARMA_0735</name>
</gene>
<dbReference type="Gene3D" id="3.20.20.300">
    <property type="entry name" value="Glycoside hydrolase, family 3, N-terminal domain"/>
    <property type="match status" value="1"/>
</dbReference>
<keyword evidence="6" id="KW-1185">Reference proteome</keyword>
<dbReference type="InterPro" id="IPR036881">
    <property type="entry name" value="Glyco_hydro_3_C_sf"/>
</dbReference>
<dbReference type="InParanoid" id="A0A0M8K7H4"/>
<dbReference type="GO" id="GO:0008422">
    <property type="term" value="F:beta-glucosidase activity"/>
    <property type="evidence" value="ECO:0007669"/>
    <property type="project" value="UniProtKB-EC"/>
</dbReference>
<dbReference type="FunFam" id="2.60.40.10:FF:000495">
    <property type="entry name" value="Periplasmic beta-glucosidase"/>
    <property type="match status" value="1"/>
</dbReference>
<dbReference type="Gene3D" id="3.40.50.1700">
    <property type="entry name" value="Glycoside hydrolase family 3 C-terminal domain"/>
    <property type="match status" value="1"/>
</dbReference>
<name>A0A0M8K7H4_9CHLR</name>
<accession>A0A0M8K7H4</accession>
<dbReference type="PANTHER" id="PTHR30620">
    <property type="entry name" value="PERIPLASMIC BETA-GLUCOSIDASE-RELATED"/>
    <property type="match status" value="1"/>
</dbReference>
<dbReference type="Pfam" id="PF14310">
    <property type="entry name" value="Fn3-like"/>
    <property type="match status" value="1"/>
</dbReference>
<dbReference type="InterPro" id="IPR019800">
    <property type="entry name" value="Glyco_hydro_3_AS"/>
</dbReference>
<organism evidence="5 6">
    <name type="scientific">Ardenticatena maritima</name>
    <dbReference type="NCBI Taxonomy" id="872965"/>
    <lineage>
        <taxon>Bacteria</taxon>
        <taxon>Bacillati</taxon>
        <taxon>Chloroflexota</taxon>
        <taxon>Ardenticatenia</taxon>
        <taxon>Ardenticatenales</taxon>
        <taxon>Ardenticatenaceae</taxon>
        <taxon>Ardenticatena</taxon>
    </lineage>
</organism>
<keyword evidence="2 3" id="KW-0378">Hydrolase</keyword>
<dbReference type="STRING" id="872965.SE16_08280"/>
<keyword evidence="3 5" id="KW-0326">Glycosidase</keyword>
<dbReference type="RefSeq" id="WP_200907196.1">
    <property type="nucleotide sequence ID" value="NZ_BBZA01000045.1"/>
</dbReference>
<dbReference type="AlphaFoldDB" id="A0A0M8K7H4"/>
<dbReference type="Pfam" id="PF01915">
    <property type="entry name" value="Glyco_hydro_3_C"/>
    <property type="match status" value="1"/>
</dbReference>
<dbReference type="EC" id="3.2.1.21" evidence="5"/>
<evidence type="ECO:0000313" key="5">
    <source>
        <dbReference type="EMBL" id="GAP62312.1"/>
    </source>
</evidence>